<evidence type="ECO:0000313" key="2">
    <source>
        <dbReference type="Proteomes" id="UP001412067"/>
    </source>
</evidence>
<name>A0ABR2LMA3_9ASPA</name>
<organism evidence="1 2">
    <name type="scientific">Platanthera guangdongensis</name>
    <dbReference type="NCBI Taxonomy" id="2320717"/>
    <lineage>
        <taxon>Eukaryota</taxon>
        <taxon>Viridiplantae</taxon>
        <taxon>Streptophyta</taxon>
        <taxon>Embryophyta</taxon>
        <taxon>Tracheophyta</taxon>
        <taxon>Spermatophyta</taxon>
        <taxon>Magnoliopsida</taxon>
        <taxon>Liliopsida</taxon>
        <taxon>Asparagales</taxon>
        <taxon>Orchidaceae</taxon>
        <taxon>Orchidoideae</taxon>
        <taxon>Orchideae</taxon>
        <taxon>Orchidinae</taxon>
        <taxon>Platanthera</taxon>
    </lineage>
</organism>
<dbReference type="EMBL" id="JBBWWR010000018">
    <property type="protein sequence ID" value="KAK8943965.1"/>
    <property type="molecule type" value="Genomic_DNA"/>
</dbReference>
<gene>
    <name evidence="1" type="ORF">KSP40_PGU000762</name>
</gene>
<dbReference type="Proteomes" id="UP001412067">
    <property type="component" value="Unassembled WGS sequence"/>
</dbReference>
<evidence type="ECO:0000313" key="1">
    <source>
        <dbReference type="EMBL" id="KAK8943965.1"/>
    </source>
</evidence>
<protein>
    <submittedName>
        <fullName evidence="1">Uncharacterized protein</fullName>
    </submittedName>
</protein>
<proteinExistence type="predicted"/>
<comment type="caution">
    <text evidence="1">The sequence shown here is derived from an EMBL/GenBank/DDBJ whole genome shotgun (WGS) entry which is preliminary data.</text>
</comment>
<sequence>MADLRSSFPLRLQQILSAGRPVSPALKLESEPDSFVSAVAGRSGGWKRSVRNGGGRWLLQTELFGAFLKAGGRVETEQTPPEHNDISPYFVYYVLPKKMICNVSKSVYLVLDGVWTSWHWDPKNGSAISTPVVAGSASRTARHLGLDGCPAWKTMNVAVWKECFLRQAYGLTEFVATMNAREATTKWALIRRCMRK</sequence>
<keyword evidence="2" id="KW-1185">Reference proteome</keyword>
<accession>A0ABR2LMA3</accession>
<reference evidence="1 2" key="1">
    <citation type="journal article" date="2022" name="Nat. Plants">
        <title>Genomes of leafy and leafless Platanthera orchids illuminate the evolution of mycoheterotrophy.</title>
        <authorList>
            <person name="Li M.H."/>
            <person name="Liu K.W."/>
            <person name="Li Z."/>
            <person name="Lu H.C."/>
            <person name="Ye Q.L."/>
            <person name="Zhang D."/>
            <person name="Wang J.Y."/>
            <person name="Li Y.F."/>
            <person name="Zhong Z.M."/>
            <person name="Liu X."/>
            <person name="Yu X."/>
            <person name="Liu D.K."/>
            <person name="Tu X.D."/>
            <person name="Liu B."/>
            <person name="Hao Y."/>
            <person name="Liao X.Y."/>
            <person name="Jiang Y.T."/>
            <person name="Sun W.H."/>
            <person name="Chen J."/>
            <person name="Chen Y.Q."/>
            <person name="Ai Y."/>
            <person name="Zhai J.W."/>
            <person name="Wu S.S."/>
            <person name="Zhou Z."/>
            <person name="Hsiao Y.Y."/>
            <person name="Wu W.L."/>
            <person name="Chen Y.Y."/>
            <person name="Lin Y.F."/>
            <person name="Hsu J.L."/>
            <person name="Li C.Y."/>
            <person name="Wang Z.W."/>
            <person name="Zhao X."/>
            <person name="Zhong W.Y."/>
            <person name="Ma X.K."/>
            <person name="Ma L."/>
            <person name="Huang J."/>
            <person name="Chen G.Z."/>
            <person name="Huang M.Z."/>
            <person name="Huang L."/>
            <person name="Peng D.H."/>
            <person name="Luo Y.B."/>
            <person name="Zou S.Q."/>
            <person name="Chen S.P."/>
            <person name="Lan S."/>
            <person name="Tsai W.C."/>
            <person name="Van de Peer Y."/>
            <person name="Liu Z.J."/>
        </authorList>
    </citation>
    <scope>NUCLEOTIDE SEQUENCE [LARGE SCALE GENOMIC DNA]</scope>
    <source>
        <strain evidence="1">Lor288</strain>
    </source>
</reference>